<evidence type="ECO:0000313" key="4">
    <source>
        <dbReference type="Proteomes" id="UP000022910"/>
    </source>
</evidence>
<evidence type="ECO:0008006" key="5">
    <source>
        <dbReference type="Google" id="ProtNLM"/>
    </source>
</evidence>
<dbReference type="EMBL" id="JEMT01011670">
    <property type="protein sequence ID" value="EXX77123.1"/>
    <property type="molecule type" value="Genomic_DNA"/>
</dbReference>
<dbReference type="HOGENOM" id="CLU_045867_0_0_1"/>
<feature type="signal peptide" evidence="2">
    <location>
        <begin position="1"/>
        <end position="26"/>
    </location>
</feature>
<evidence type="ECO:0000256" key="2">
    <source>
        <dbReference type="SAM" id="SignalP"/>
    </source>
</evidence>
<sequence length="473" mass="52148">MKPSSFSFILSLLLFISIESMIQVNAMCWEHSNPLKPWEKTKSTFCGTQDKPKNKLTIDKGNSLASFLAPADAFQFVFSCGVPDQVLCSKAENSFKEAGLIIANLVNFTTPLRVNATFTDFCRDLGECDGKILGAASAARTIPLQDDDNKIRQYPQALAKQFLLQPEPQWGPFDIQAFFNAEADLFFDGDNTPITPTQFDFRYIILHELIHGLGFASGWNSYFSSDNGNNAVALTPDPGFLEQLTGLNDPVTFTGFEETAFDKYMVNAKIKTQSPKRMTDYADKINSFAKIGTKFPSVQALLTSFQRSQSFLTSNDLIIDSQTPKTFAFQPKSAKTTDDLIFLETNINPFQQGSSISHVDIVSFNNNSDFLEVFNAKRGQNLDQILASVGGTYPIGPKLQSVLETLGYTTANNPNPYKPSLPNSPKLNAAPPPPLPVANQSGKNKMSTSTATSLKFRFNILPVFIIVVVVLLL</sequence>
<keyword evidence="2" id="KW-0732">Signal</keyword>
<gene>
    <name evidence="3" type="ORF">RirG_026740</name>
</gene>
<keyword evidence="4" id="KW-1185">Reference proteome</keyword>
<dbReference type="AlphaFoldDB" id="A0A015ND30"/>
<proteinExistence type="predicted"/>
<feature type="chain" id="PRO_5001477063" description="Sequence orphan" evidence="2">
    <location>
        <begin position="27"/>
        <end position="473"/>
    </location>
</feature>
<evidence type="ECO:0000256" key="1">
    <source>
        <dbReference type="SAM" id="MobiDB-lite"/>
    </source>
</evidence>
<name>A0A015ND30_RHIIW</name>
<dbReference type="STRING" id="1432141.A0A015ND30"/>
<feature type="region of interest" description="Disordered" evidence="1">
    <location>
        <begin position="414"/>
        <end position="446"/>
    </location>
</feature>
<organism evidence="3 4">
    <name type="scientific">Rhizophagus irregularis (strain DAOM 197198w)</name>
    <name type="common">Glomus intraradices</name>
    <dbReference type="NCBI Taxonomy" id="1432141"/>
    <lineage>
        <taxon>Eukaryota</taxon>
        <taxon>Fungi</taxon>
        <taxon>Fungi incertae sedis</taxon>
        <taxon>Mucoromycota</taxon>
        <taxon>Glomeromycotina</taxon>
        <taxon>Glomeromycetes</taxon>
        <taxon>Glomerales</taxon>
        <taxon>Glomeraceae</taxon>
        <taxon>Rhizophagus</taxon>
    </lineage>
</organism>
<reference evidence="3 4" key="1">
    <citation type="submission" date="2014-02" db="EMBL/GenBank/DDBJ databases">
        <title>Single nucleus genome sequencing reveals high similarity among nuclei of an endomycorrhizal fungus.</title>
        <authorList>
            <person name="Lin K."/>
            <person name="Geurts R."/>
            <person name="Zhang Z."/>
            <person name="Limpens E."/>
            <person name="Saunders D.G."/>
            <person name="Mu D."/>
            <person name="Pang E."/>
            <person name="Cao H."/>
            <person name="Cha H."/>
            <person name="Lin T."/>
            <person name="Zhou Q."/>
            <person name="Shang Y."/>
            <person name="Li Y."/>
            <person name="Ivanov S."/>
            <person name="Sharma T."/>
            <person name="Velzen R.V."/>
            <person name="Ruijter N.D."/>
            <person name="Aanen D.K."/>
            <person name="Win J."/>
            <person name="Kamoun S."/>
            <person name="Bisseling T."/>
            <person name="Huang S."/>
        </authorList>
    </citation>
    <scope>NUCLEOTIDE SEQUENCE [LARGE SCALE GENOMIC DNA]</scope>
    <source>
        <strain evidence="4">DAOM197198w</strain>
    </source>
</reference>
<evidence type="ECO:0000313" key="3">
    <source>
        <dbReference type="EMBL" id="EXX77123.1"/>
    </source>
</evidence>
<protein>
    <recommendedName>
        <fullName evidence="5">Sequence orphan</fullName>
    </recommendedName>
</protein>
<comment type="caution">
    <text evidence="3">The sequence shown here is derived from an EMBL/GenBank/DDBJ whole genome shotgun (WGS) entry which is preliminary data.</text>
</comment>
<dbReference type="Proteomes" id="UP000022910">
    <property type="component" value="Unassembled WGS sequence"/>
</dbReference>
<dbReference type="OMA" id="LTANDCD"/>
<dbReference type="OrthoDB" id="73465at2759"/>
<accession>A0A015ND30</accession>